<evidence type="ECO:0000313" key="2">
    <source>
        <dbReference type="EMBL" id="KIK17195.1"/>
    </source>
</evidence>
<evidence type="ECO:0000256" key="1">
    <source>
        <dbReference type="SAM" id="MobiDB-lite"/>
    </source>
</evidence>
<keyword evidence="3" id="KW-1185">Reference proteome</keyword>
<feature type="compositionally biased region" description="Polar residues" evidence="1">
    <location>
        <begin position="369"/>
        <end position="395"/>
    </location>
</feature>
<evidence type="ECO:0000313" key="3">
    <source>
        <dbReference type="Proteomes" id="UP000054018"/>
    </source>
</evidence>
<dbReference type="Proteomes" id="UP000054018">
    <property type="component" value="Unassembled WGS sequence"/>
</dbReference>
<reference evidence="3" key="2">
    <citation type="submission" date="2015-01" db="EMBL/GenBank/DDBJ databases">
        <title>Evolutionary Origins and Diversification of the Mycorrhizal Mutualists.</title>
        <authorList>
            <consortium name="DOE Joint Genome Institute"/>
            <consortium name="Mycorrhizal Genomics Consortium"/>
            <person name="Kohler A."/>
            <person name="Kuo A."/>
            <person name="Nagy L.G."/>
            <person name="Floudas D."/>
            <person name="Copeland A."/>
            <person name="Barry K.W."/>
            <person name="Cichocki N."/>
            <person name="Veneault-Fourrey C."/>
            <person name="LaButti K."/>
            <person name="Lindquist E.A."/>
            <person name="Lipzen A."/>
            <person name="Lundell T."/>
            <person name="Morin E."/>
            <person name="Murat C."/>
            <person name="Riley R."/>
            <person name="Ohm R."/>
            <person name="Sun H."/>
            <person name="Tunlid A."/>
            <person name="Henrissat B."/>
            <person name="Grigoriev I.V."/>
            <person name="Hibbett D.S."/>
            <person name="Martin F."/>
        </authorList>
    </citation>
    <scope>NUCLEOTIDE SEQUENCE [LARGE SCALE GENOMIC DNA]</scope>
    <source>
        <strain evidence="3">441</strain>
    </source>
</reference>
<feature type="region of interest" description="Disordered" evidence="1">
    <location>
        <begin position="213"/>
        <end position="257"/>
    </location>
</feature>
<feature type="region of interest" description="Disordered" evidence="1">
    <location>
        <begin position="176"/>
        <end position="200"/>
    </location>
</feature>
<accession>A0A0C9XXG6</accession>
<feature type="compositionally biased region" description="Polar residues" evidence="1">
    <location>
        <begin position="243"/>
        <end position="257"/>
    </location>
</feature>
<name>A0A0C9XXG6_9AGAM</name>
<feature type="region of interest" description="Disordered" evidence="1">
    <location>
        <begin position="60"/>
        <end position="99"/>
    </location>
</feature>
<organism evidence="2 3">
    <name type="scientific">Pisolithus microcarpus 441</name>
    <dbReference type="NCBI Taxonomy" id="765257"/>
    <lineage>
        <taxon>Eukaryota</taxon>
        <taxon>Fungi</taxon>
        <taxon>Dikarya</taxon>
        <taxon>Basidiomycota</taxon>
        <taxon>Agaricomycotina</taxon>
        <taxon>Agaricomycetes</taxon>
        <taxon>Agaricomycetidae</taxon>
        <taxon>Boletales</taxon>
        <taxon>Sclerodermatineae</taxon>
        <taxon>Pisolithaceae</taxon>
        <taxon>Pisolithus</taxon>
    </lineage>
</organism>
<gene>
    <name evidence="2" type="ORF">PISMIDRAFT_15320</name>
</gene>
<feature type="compositionally biased region" description="Polar residues" evidence="1">
    <location>
        <begin position="415"/>
        <end position="427"/>
    </location>
</feature>
<dbReference type="EMBL" id="KN833836">
    <property type="protein sequence ID" value="KIK17195.1"/>
    <property type="molecule type" value="Genomic_DNA"/>
</dbReference>
<proteinExistence type="predicted"/>
<feature type="region of interest" description="Disordered" evidence="1">
    <location>
        <begin position="367"/>
        <end position="438"/>
    </location>
</feature>
<feature type="compositionally biased region" description="Basic and acidic residues" evidence="1">
    <location>
        <begin position="70"/>
        <end position="88"/>
    </location>
</feature>
<protein>
    <submittedName>
        <fullName evidence="2">Uncharacterized protein</fullName>
    </submittedName>
</protein>
<reference evidence="2 3" key="1">
    <citation type="submission" date="2014-04" db="EMBL/GenBank/DDBJ databases">
        <authorList>
            <consortium name="DOE Joint Genome Institute"/>
            <person name="Kuo A."/>
            <person name="Kohler A."/>
            <person name="Costa M.D."/>
            <person name="Nagy L.G."/>
            <person name="Floudas D."/>
            <person name="Copeland A."/>
            <person name="Barry K.W."/>
            <person name="Cichocki N."/>
            <person name="Veneault-Fourrey C."/>
            <person name="LaButti K."/>
            <person name="Lindquist E.A."/>
            <person name="Lipzen A."/>
            <person name="Lundell T."/>
            <person name="Morin E."/>
            <person name="Murat C."/>
            <person name="Sun H."/>
            <person name="Tunlid A."/>
            <person name="Henrissat B."/>
            <person name="Grigoriev I.V."/>
            <person name="Hibbett D.S."/>
            <person name="Martin F."/>
            <person name="Nordberg H.P."/>
            <person name="Cantor M.N."/>
            <person name="Hua S.X."/>
        </authorList>
    </citation>
    <scope>NUCLEOTIDE SEQUENCE [LARGE SCALE GENOMIC DNA]</scope>
    <source>
        <strain evidence="2 3">441</strain>
    </source>
</reference>
<feature type="compositionally biased region" description="Polar residues" evidence="1">
    <location>
        <begin position="143"/>
        <end position="153"/>
    </location>
</feature>
<dbReference type="HOGENOM" id="CLU_438159_0_0_1"/>
<dbReference type="OrthoDB" id="3055857at2759"/>
<feature type="region of interest" description="Disordered" evidence="1">
    <location>
        <begin position="115"/>
        <end position="156"/>
    </location>
</feature>
<dbReference type="AlphaFoldDB" id="A0A0C9XXG6"/>
<sequence length="595" mass="64780">MAGIKVKVTYAKRRRLADHGKIQSSPLEILKLDHDNISREEMVRRMLKRSRRTFRMVKYGNNACPTQQERTPERVKRSGGRSRDRDTIQESPSSNVRGFECAERVSSGVMTEIASRPLDSPCRGAAGPPSPSPTKKLREPRWSKSTRTVSTALKENDTRRVSRECIAPALDVGRRSPTKSITRQRHPSGPSTAYMRSQGIPKHSPTLFGLSSETLHTPSPNAPFVSTLPQFQSTPPFPRADNSRSTNANEPPNVSVPSITDEVMDICDTGAKIAKPTIQNPQQLIHMPANSIFSSPEDFEIGPDSHVKSVAAATGITDGNGICPPHGDPNPSAAYKNECRDSLNYSTPPAHTSKYAVGEYAIPLHDASSPPTSILQPNSSSTRQASTRVGKQGSPSRAPLKVSRERPQRRSSRPTGNRQPSRFTSPTKAYGRDALPDEVTQITVRDLGASGPHIASSENGLQSTSRRACIHSSSAHINGAVFNVEKAIALKGKHTDNTRIFKSNHSTREERIVSSAGCGSGMISSQSTGVKKAVHFAETSEGDDELSLQRQQPAKAIQRSASLVLKNWKEAPSDELNLVAGKMWNDWQAVARCSG</sequence>